<reference evidence="2" key="1">
    <citation type="submission" date="2021-06" db="EMBL/GenBank/DDBJ databases">
        <authorList>
            <person name="Hodson N. C."/>
            <person name="Mongue J. A."/>
            <person name="Jaron S. K."/>
        </authorList>
    </citation>
    <scope>NUCLEOTIDE SEQUENCE</scope>
</reference>
<sequence length="320" mass="35489">GNISAKYFKGYVKQNPGRTTRAVQGHVTHMRGKFIETRDRFSNTTGAGVMDDGMTIEEQKVEECHFYMEGEDIWGYSNAVPPYTSPPEKIGRNINRTSSSSRHEGAVPRTKGAAVPEVVATATGVEVAAPAAGLDAASSAPESHHDCYGEDNDAEIANMPATNFEVVSSCSSEDVSNSSSSEEEELAHCSTQKQQQKGVMRKAATRIRGIVAEAAMKKFSKAESESFNALSAYQNSMLEIERKRLMYEKEFQNSIIQCKKQKVEALVSASREKNIREMEIWKSKIEFARLQLEIEKLRSMRPNNTTHDTVDVSSLNFLSQ</sequence>
<accession>A0A8J2JJM6</accession>
<feature type="region of interest" description="Disordered" evidence="1">
    <location>
        <begin position="172"/>
        <end position="197"/>
    </location>
</feature>
<feature type="non-terminal residue" evidence="2">
    <location>
        <position position="1"/>
    </location>
</feature>
<name>A0A8J2JJM6_9HEXA</name>
<comment type="caution">
    <text evidence="2">The sequence shown here is derived from an EMBL/GenBank/DDBJ whole genome shotgun (WGS) entry which is preliminary data.</text>
</comment>
<gene>
    <name evidence="2" type="ORF">AFUS01_LOCUS7822</name>
</gene>
<protein>
    <submittedName>
        <fullName evidence="2">Uncharacterized protein</fullName>
    </submittedName>
</protein>
<evidence type="ECO:0000313" key="3">
    <source>
        <dbReference type="Proteomes" id="UP000708208"/>
    </source>
</evidence>
<evidence type="ECO:0000313" key="2">
    <source>
        <dbReference type="EMBL" id="CAG7718430.1"/>
    </source>
</evidence>
<dbReference type="Proteomes" id="UP000708208">
    <property type="component" value="Unassembled WGS sequence"/>
</dbReference>
<organism evidence="2 3">
    <name type="scientific">Allacma fusca</name>
    <dbReference type="NCBI Taxonomy" id="39272"/>
    <lineage>
        <taxon>Eukaryota</taxon>
        <taxon>Metazoa</taxon>
        <taxon>Ecdysozoa</taxon>
        <taxon>Arthropoda</taxon>
        <taxon>Hexapoda</taxon>
        <taxon>Collembola</taxon>
        <taxon>Symphypleona</taxon>
        <taxon>Sminthuridae</taxon>
        <taxon>Allacma</taxon>
    </lineage>
</organism>
<proteinExistence type="predicted"/>
<dbReference type="EMBL" id="CAJVCH010053409">
    <property type="protein sequence ID" value="CAG7718430.1"/>
    <property type="molecule type" value="Genomic_DNA"/>
</dbReference>
<keyword evidence="3" id="KW-1185">Reference proteome</keyword>
<evidence type="ECO:0000256" key="1">
    <source>
        <dbReference type="SAM" id="MobiDB-lite"/>
    </source>
</evidence>
<feature type="region of interest" description="Disordered" evidence="1">
    <location>
        <begin position="92"/>
        <end position="113"/>
    </location>
</feature>
<dbReference type="AlphaFoldDB" id="A0A8J2JJM6"/>